<comment type="caution">
    <text evidence="1">The sequence shown here is derived from an EMBL/GenBank/DDBJ whole genome shotgun (WGS) entry which is preliminary data.</text>
</comment>
<accession>A0A1H3KB82</accession>
<sequence length="41" mass="4890">MEQATIIRPIFGWYDLKIKLKFSQLQAKLKKICASKLFFDQ</sequence>
<reference evidence="1 2" key="1">
    <citation type="submission" date="2016-10" db="EMBL/GenBank/DDBJ databases">
        <authorList>
            <person name="Varghese N."/>
            <person name="Submissions S."/>
        </authorList>
    </citation>
    <scope>NUCLEOTIDE SEQUENCE [LARGE SCALE GENOMIC DNA]</scope>
    <source>
        <strain evidence="1 2">DSM 17997</strain>
    </source>
</reference>
<organism evidence="1 2">
    <name type="scientific">Rhodonellum ikkaensis</name>
    <dbReference type="NCBI Taxonomy" id="336829"/>
    <lineage>
        <taxon>Bacteria</taxon>
        <taxon>Pseudomonadati</taxon>
        <taxon>Bacteroidota</taxon>
        <taxon>Cytophagia</taxon>
        <taxon>Cytophagales</taxon>
        <taxon>Cytophagaceae</taxon>
        <taxon>Rhodonellum</taxon>
    </lineage>
</organism>
<name>A0A1H3KB82_9BACT</name>
<evidence type="ECO:0000313" key="2">
    <source>
        <dbReference type="Proteomes" id="UP000199663"/>
    </source>
</evidence>
<keyword evidence="2" id="KW-1185">Reference proteome</keyword>
<dbReference type="Proteomes" id="UP000199663">
    <property type="component" value="Unassembled WGS sequence"/>
</dbReference>
<proteinExistence type="predicted"/>
<evidence type="ECO:0000313" key="1">
    <source>
        <dbReference type="EMBL" id="SDY49462.1"/>
    </source>
</evidence>
<dbReference type="EMBL" id="FNQC01000001">
    <property type="protein sequence ID" value="SDY49462.1"/>
    <property type="molecule type" value="Genomic_DNA"/>
</dbReference>
<protein>
    <submittedName>
        <fullName evidence="1">Uncharacterized protein</fullName>
    </submittedName>
</protein>
<gene>
    <name evidence="1" type="ORF">SAMN05444412_101325</name>
</gene>